<evidence type="ECO:0000313" key="2">
    <source>
        <dbReference type="Proteomes" id="UP000000600"/>
    </source>
</evidence>
<dbReference type="KEGG" id="ptm:GSPATT00017046001"/>
<sequence length="163" mass="19725">MSIFREKQRTQLFIIGKDFTTHRRQQKILIIRKLNQKQLKQQVYQQLQTAVKQYYRVQNLFHKNYFKEASIKIIKTQKTYPFRSADYHCKTERQQFQEQESFASYIELKLNQLYTDSIDAQNSLRSKQQSCPNSLLQSYLINTNADIIDISNQKMLQIRKYQK</sequence>
<organism evidence="1 2">
    <name type="scientific">Paramecium tetraurelia</name>
    <dbReference type="NCBI Taxonomy" id="5888"/>
    <lineage>
        <taxon>Eukaryota</taxon>
        <taxon>Sar</taxon>
        <taxon>Alveolata</taxon>
        <taxon>Ciliophora</taxon>
        <taxon>Intramacronucleata</taxon>
        <taxon>Oligohymenophorea</taxon>
        <taxon>Peniculida</taxon>
        <taxon>Parameciidae</taxon>
        <taxon>Paramecium</taxon>
    </lineage>
</organism>
<protein>
    <submittedName>
        <fullName evidence="1">Uncharacterized protein</fullName>
    </submittedName>
</protein>
<dbReference type="GeneID" id="5035857"/>
<gene>
    <name evidence="1" type="ORF">GSPATT00017046001</name>
</gene>
<name>A0DI08_PARTE</name>
<dbReference type="RefSeq" id="XP_001450072.1">
    <property type="nucleotide sequence ID" value="XM_001450035.1"/>
</dbReference>
<keyword evidence="2" id="KW-1185">Reference proteome</keyword>
<dbReference type="Proteomes" id="UP000000600">
    <property type="component" value="Unassembled WGS sequence"/>
</dbReference>
<dbReference type="InParanoid" id="A0DI08"/>
<reference evidence="1 2" key="1">
    <citation type="journal article" date="2006" name="Nature">
        <title>Global trends of whole-genome duplications revealed by the ciliate Paramecium tetraurelia.</title>
        <authorList>
            <consortium name="Genoscope"/>
            <person name="Aury J.-M."/>
            <person name="Jaillon O."/>
            <person name="Duret L."/>
            <person name="Noel B."/>
            <person name="Jubin C."/>
            <person name="Porcel B.M."/>
            <person name="Segurens B."/>
            <person name="Daubin V."/>
            <person name="Anthouard V."/>
            <person name="Aiach N."/>
            <person name="Arnaiz O."/>
            <person name="Billaut A."/>
            <person name="Beisson J."/>
            <person name="Blanc I."/>
            <person name="Bouhouche K."/>
            <person name="Camara F."/>
            <person name="Duharcourt S."/>
            <person name="Guigo R."/>
            <person name="Gogendeau D."/>
            <person name="Katinka M."/>
            <person name="Keller A.-M."/>
            <person name="Kissmehl R."/>
            <person name="Klotz C."/>
            <person name="Koll F."/>
            <person name="Le Moue A."/>
            <person name="Lepere C."/>
            <person name="Malinsky S."/>
            <person name="Nowacki M."/>
            <person name="Nowak J.K."/>
            <person name="Plattner H."/>
            <person name="Poulain J."/>
            <person name="Ruiz F."/>
            <person name="Serrano V."/>
            <person name="Zagulski M."/>
            <person name="Dessen P."/>
            <person name="Betermier M."/>
            <person name="Weissenbach J."/>
            <person name="Scarpelli C."/>
            <person name="Schachter V."/>
            <person name="Sperling L."/>
            <person name="Meyer E."/>
            <person name="Cohen J."/>
            <person name="Wincker P."/>
        </authorList>
    </citation>
    <scope>NUCLEOTIDE SEQUENCE [LARGE SCALE GENOMIC DNA]</scope>
    <source>
        <strain evidence="1 2">Stock d4-2</strain>
    </source>
</reference>
<dbReference type="HOGENOM" id="CLU_1630241_0_0_1"/>
<evidence type="ECO:0000313" key="1">
    <source>
        <dbReference type="EMBL" id="CAK82675.1"/>
    </source>
</evidence>
<dbReference type="EMBL" id="CT868441">
    <property type="protein sequence ID" value="CAK82675.1"/>
    <property type="molecule type" value="Genomic_DNA"/>
</dbReference>
<accession>A0DI08</accession>
<dbReference type="AlphaFoldDB" id="A0DI08"/>
<proteinExistence type="predicted"/>